<dbReference type="Gene3D" id="3.40.1440.10">
    <property type="entry name" value="GIY-YIG endonuclease"/>
    <property type="match status" value="1"/>
</dbReference>
<accession>A0A1M6DPJ3</accession>
<dbReference type="PANTHER" id="PTHR34477">
    <property type="entry name" value="UPF0213 PROTEIN YHBQ"/>
    <property type="match status" value="1"/>
</dbReference>
<gene>
    <name evidence="3" type="ORF">SAMN02745691_00766</name>
</gene>
<keyword evidence="3" id="KW-0540">Nuclease</keyword>
<dbReference type="STRING" id="1122934.SAMN02745691_00766"/>
<reference evidence="3 4" key="1">
    <citation type="submission" date="2016-11" db="EMBL/GenBank/DDBJ databases">
        <authorList>
            <person name="Jaros S."/>
            <person name="Januszkiewicz K."/>
            <person name="Wedrychowicz H."/>
        </authorList>
    </citation>
    <scope>NUCLEOTIDE SEQUENCE [LARGE SCALE GENOMIC DNA]</scope>
    <source>
        <strain evidence="3 4">DSM 15970</strain>
    </source>
</reference>
<dbReference type="InterPro" id="IPR050190">
    <property type="entry name" value="UPF0213_domain"/>
</dbReference>
<keyword evidence="3" id="KW-0255">Endonuclease</keyword>
<organism evidence="3 4">
    <name type="scientific">Parasporobacterium paucivorans DSM 15970</name>
    <dbReference type="NCBI Taxonomy" id="1122934"/>
    <lineage>
        <taxon>Bacteria</taxon>
        <taxon>Bacillati</taxon>
        <taxon>Bacillota</taxon>
        <taxon>Clostridia</taxon>
        <taxon>Lachnospirales</taxon>
        <taxon>Lachnospiraceae</taxon>
        <taxon>Parasporobacterium</taxon>
    </lineage>
</organism>
<dbReference type="PANTHER" id="PTHR34477:SF1">
    <property type="entry name" value="UPF0213 PROTEIN YHBQ"/>
    <property type="match status" value="1"/>
</dbReference>
<evidence type="ECO:0000313" key="4">
    <source>
        <dbReference type="Proteomes" id="UP000184342"/>
    </source>
</evidence>
<dbReference type="Proteomes" id="UP000184342">
    <property type="component" value="Unassembled WGS sequence"/>
</dbReference>
<dbReference type="AlphaFoldDB" id="A0A1M6DPJ3"/>
<dbReference type="SUPFAM" id="SSF82771">
    <property type="entry name" value="GIY-YIG endonuclease"/>
    <property type="match status" value="1"/>
</dbReference>
<dbReference type="PROSITE" id="PS50164">
    <property type="entry name" value="GIY_YIG"/>
    <property type="match status" value="1"/>
</dbReference>
<dbReference type="OrthoDB" id="9807770at2"/>
<feature type="domain" description="GIY-YIG" evidence="2">
    <location>
        <begin position="1"/>
        <end position="77"/>
    </location>
</feature>
<dbReference type="CDD" id="cd10456">
    <property type="entry name" value="GIY-YIG_UPF0213"/>
    <property type="match status" value="1"/>
</dbReference>
<sequence length="118" mass="13999">MAYTYIIKCRDDTYYTGIAKDIYNRMEEHWTKSKKCAKYTRAKGIKSLEILWESKSISDAAKLETQIKKLTRLKKIELIMNPDRFEKYFGQKLDCANYFNCPGITLEYCLQQCQNVQK</sequence>
<evidence type="ECO:0000256" key="1">
    <source>
        <dbReference type="ARBA" id="ARBA00007435"/>
    </source>
</evidence>
<protein>
    <submittedName>
        <fullName evidence="3">Predicted endonuclease, GIY-YIG superfamily</fullName>
    </submittedName>
</protein>
<dbReference type="GO" id="GO:0004519">
    <property type="term" value="F:endonuclease activity"/>
    <property type="evidence" value="ECO:0007669"/>
    <property type="project" value="UniProtKB-KW"/>
</dbReference>
<comment type="similarity">
    <text evidence="1">Belongs to the UPF0213 family.</text>
</comment>
<name>A0A1M6DPJ3_9FIRM</name>
<evidence type="ECO:0000259" key="2">
    <source>
        <dbReference type="PROSITE" id="PS50164"/>
    </source>
</evidence>
<dbReference type="SMART" id="SM00465">
    <property type="entry name" value="GIYc"/>
    <property type="match status" value="1"/>
</dbReference>
<keyword evidence="4" id="KW-1185">Reference proteome</keyword>
<evidence type="ECO:0000313" key="3">
    <source>
        <dbReference type="EMBL" id="SHI74928.1"/>
    </source>
</evidence>
<keyword evidence="3" id="KW-0378">Hydrolase</keyword>
<dbReference type="InterPro" id="IPR035901">
    <property type="entry name" value="GIY-YIG_endonuc_sf"/>
</dbReference>
<dbReference type="InterPro" id="IPR000305">
    <property type="entry name" value="GIY-YIG_endonuc"/>
</dbReference>
<dbReference type="RefSeq" id="WP_073993037.1">
    <property type="nucleotide sequence ID" value="NZ_FQYT01000006.1"/>
</dbReference>
<dbReference type="Pfam" id="PF01541">
    <property type="entry name" value="GIY-YIG"/>
    <property type="match status" value="1"/>
</dbReference>
<dbReference type="EMBL" id="FQYT01000006">
    <property type="protein sequence ID" value="SHI74928.1"/>
    <property type="molecule type" value="Genomic_DNA"/>
</dbReference>
<proteinExistence type="inferred from homology"/>